<organism evidence="1 2">
    <name type="scientific">Linum trigynum</name>
    <dbReference type="NCBI Taxonomy" id="586398"/>
    <lineage>
        <taxon>Eukaryota</taxon>
        <taxon>Viridiplantae</taxon>
        <taxon>Streptophyta</taxon>
        <taxon>Embryophyta</taxon>
        <taxon>Tracheophyta</taxon>
        <taxon>Spermatophyta</taxon>
        <taxon>Magnoliopsida</taxon>
        <taxon>eudicotyledons</taxon>
        <taxon>Gunneridae</taxon>
        <taxon>Pentapetalae</taxon>
        <taxon>rosids</taxon>
        <taxon>fabids</taxon>
        <taxon>Malpighiales</taxon>
        <taxon>Linaceae</taxon>
        <taxon>Linum</taxon>
    </lineage>
</organism>
<evidence type="ECO:0000313" key="2">
    <source>
        <dbReference type="Proteomes" id="UP001497516"/>
    </source>
</evidence>
<keyword evidence="2" id="KW-1185">Reference proteome</keyword>
<reference evidence="1 2" key="1">
    <citation type="submission" date="2024-04" db="EMBL/GenBank/DDBJ databases">
        <authorList>
            <person name="Fracassetti M."/>
        </authorList>
    </citation>
    <scope>NUCLEOTIDE SEQUENCE [LARGE SCALE GENOMIC DNA]</scope>
</reference>
<accession>A0AAV2GKF7</accession>
<protein>
    <submittedName>
        <fullName evidence="1">Uncharacterized protein</fullName>
    </submittedName>
</protein>
<name>A0AAV2GKF7_9ROSI</name>
<sequence length="75" mass="9132">MKQDIRYQFNSCEDTLHNYAKICPLQNYHHQQKAQTESKESTRQLMTEFNIPEVLWKNRKKDGEKEELLSSRFNR</sequence>
<evidence type="ECO:0000313" key="1">
    <source>
        <dbReference type="EMBL" id="CAL1410956.1"/>
    </source>
</evidence>
<dbReference type="Proteomes" id="UP001497516">
    <property type="component" value="Chromosome 9"/>
</dbReference>
<dbReference type="EMBL" id="OZ034822">
    <property type="protein sequence ID" value="CAL1410956.1"/>
    <property type="molecule type" value="Genomic_DNA"/>
</dbReference>
<gene>
    <name evidence="1" type="ORF">LTRI10_LOCUS50339</name>
</gene>
<proteinExistence type="predicted"/>
<dbReference type="AlphaFoldDB" id="A0AAV2GKF7"/>